<comment type="caution">
    <text evidence="3">The sequence shown here is derived from an EMBL/GenBank/DDBJ whole genome shotgun (WGS) entry which is preliminary data.</text>
</comment>
<proteinExistence type="predicted"/>
<dbReference type="Pfam" id="PF25019">
    <property type="entry name" value="LRR_R13L1-DRL21"/>
    <property type="match status" value="1"/>
</dbReference>
<dbReference type="InterPro" id="IPR032675">
    <property type="entry name" value="LRR_dom_sf"/>
</dbReference>
<feature type="coiled-coil region" evidence="1">
    <location>
        <begin position="42"/>
        <end position="85"/>
    </location>
</feature>
<dbReference type="Gene3D" id="3.80.10.10">
    <property type="entry name" value="Ribonuclease Inhibitor"/>
    <property type="match status" value="1"/>
</dbReference>
<dbReference type="AlphaFoldDB" id="A0AAP0S9A6"/>
<protein>
    <recommendedName>
        <fullName evidence="2">R13L1/DRL21-like LRR repeat region domain-containing protein</fullName>
    </recommendedName>
</protein>
<accession>A0AAP0S9A6</accession>
<evidence type="ECO:0000256" key="1">
    <source>
        <dbReference type="SAM" id="Coils"/>
    </source>
</evidence>
<feature type="domain" description="R13L1/DRL21-like LRR repeat region" evidence="2">
    <location>
        <begin position="27"/>
        <end position="152"/>
    </location>
</feature>
<reference evidence="3 4" key="1">
    <citation type="journal article" date="2024" name="Plant J.">
        <title>Genome sequences and population genomics reveal climatic adaptation and genomic divergence between two closely related sweetgum species.</title>
        <authorList>
            <person name="Xu W.Q."/>
            <person name="Ren C.Q."/>
            <person name="Zhang X.Y."/>
            <person name="Comes H.P."/>
            <person name="Liu X.H."/>
            <person name="Li Y.G."/>
            <person name="Kettle C.J."/>
            <person name="Jalonen R."/>
            <person name="Gaisberger H."/>
            <person name="Ma Y.Z."/>
            <person name="Qiu Y.X."/>
        </authorList>
    </citation>
    <scope>NUCLEOTIDE SEQUENCE [LARGE SCALE GENOMIC DNA]</scope>
    <source>
        <strain evidence="3">Hangzhou</strain>
    </source>
</reference>
<evidence type="ECO:0000313" key="3">
    <source>
        <dbReference type="EMBL" id="KAK9290030.1"/>
    </source>
</evidence>
<evidence type="ECO:0000313" key="4">
    <source>
        <dbReference type="Proteomes" id="UP001415857"/>
    </source>
</evidence>
<dbReference type="EMBL" id="JBBPBK010000002">
    <property type="protein sequence ID" value="KAK9290030.1"/>
    <property type="molecule type" value="Genomic_DNA"/>
</dbReference>
<dbReference type="Proteomes" id="UP001415857">
    <property type="component" value="Unassembled WGS sequence"/>
</dbReference>
<dbReference type="SUPFAM" id="SSF52058">
    <property type="entry name" value="L domain-like"/>
    <property type="match status" value="1"/>
</dbReference>
<name>A0AAP0S9A6_LIQFO</name>
<dbReference type="PANTHER" id="PTHR47186">
    <property type="entry name" value="LEUCINE-RICH REPEAT-CONTAINING PROTEIN 57"/>
    <property type="match status" value="1"/>
</dbReference>
<keyword evidence="1" id="KW-0175">Coiled coil</keyword>
<dbReference type="InterPro" id="IPR056789">
    <property type="entry name" value="LRR_R13L1-DRL21"/>
</dbReference>
<organism evidence="3 4">
    <name type="scientific">Liquidambar formosana</name>
    <name type="common">Formosan gum</name>
    <dbReference type="NCBI Taxonomy" id="63359"/>
    <lineage>
        <taxon>Eukaryota</taxon>
        <taxon>Viridiplantae</taxon>
        <taxon>Streptophyta</taxon>
        <taxon>Embryophyta</taxon>
        <taxon>Tracheophyta</taxon>
        <taxon>Spermatophyta</taxon>
        <taxon>Magnoliopsida</taxon>
        <taxon>eudicotyledons</taxon>
        <taxon>Gunneridae</taxon>
        <taxon>Pentapetalae</taxon>
        <taxon>Saxifragales</taxon>
        <taxon>Altingiaceae</taxon>
        <taxon>Liquidambar</taxon>
    </lineage>
</organism>
<dbReference type="PANTHER" id="PTHR47186:SF24">
    <property type="entry name" value="DISEASE RESISTANCE RPP13-LIKE PROTEIN 1"/>
    <property type="match status" value="1"/>
</dbReference>
<evidence type="ECO:0000259" key="2">
    <source>
        <dbReference type="Pfam" id="PF25019"/>
    </source>
</evidence>
<gene>
    <name evidence="3" type="ORF">L1049_008193</name>
</gene>
<keyword evidence="4" id="KW-1185">Reference proteome</keyword>
<sequence>MPKGMGNLTSLQTLHAFLVDGEDGCRIVELKNMNYLSGAFCISRLENVLNSEEAKEAALSDKQYIDKLELRWSDLRNEEAVKEEEVLEFLQPHSGPKELEILFYRGSKLPSWISNPSFAMLANITFYKCTNCRYLPLIGELPALKRFSIFEMNTVKRINHQFLRKDTTQGHHAFPRLERLAIDVMLNLEQWIGVENGDFPCLHKFTLEYCPKLVALPSFSSIKSLKHLEINYCPKLLSLPEEGLPSSVDFLVIRGCPALMERCRKGEGEDWGKIAHVPSIRIDNQEISSS</sequence>